<dbReference type="InterPro" id="IPR011042">
    <property type="entry name" value="6-blade_b-propeller_TolB-like"/>
</dbReference>
<keyword evidence="1" id="KW-0732">Signal</keyword>
<evidence type="ECO:0000256" key="1">
    <source>
        <dbReference type="SAM" id="SignalP"/>
    </source>
</evidence>
<organism evidence="2 3">
    <name type="scientific">Mucilaginibacter achroorhodeus</name>
    <dbReference type="NCBI Taxonomy" id="2599294"/>
    <lineage>
        <taxon>Bacteria</taxon>
        <taxon>Pseudomonadati</taxon>
        <taxon>Bacteroidota</taxon>
        <taxon>Sphingobacteriia</taxon>
        <taxon>Sphingobacteriales</taxon>
        <taxon>Sphingobacteriaceae</taxon>
        <taxon>Mucilaginibacter</taxon>
    </lineage>
</organism>
<proteinExistence type="predicted"/>
<dbReference type="Gene3D" id="2.120.10.30">
    <property type="entry name" value="TolB, C-terminal domain"/>
    <property type="match status" value="1"/>
</dbReference>
<gene>
    <name evidence="2" type="ORF">FPZ42_12975</name>
</gene>
<dbReference type="OrthoDB" id="7675395at2"/>
<protein>
    <submittedName>
        <fullName evidence="2">ATP/GTP-binding protein</fullName>
    </submittedName>
</protein>
<accession>A0A563U1I9</accession>
<dbReference type="RefSeq" id="WP_146272052.1">
    <property type="nucleotide sequence ID" value="NZ_VOEI01000004.1"/>
</dbReference>
<evidence type="ECO:0000313" key="2">
    <source>
        <dbReference type="EMBL" id="TWR25505.1"/>
    </source>
</evidence>
<sequence length="271" mass="29100">MKKTLLALLTALSASASAQHSLSKIWQSDTTLKTPESVLVDARSKTLYVSNIGDIKTPNTGFVSKLDMNGNIKALEWVKGLNAIKGLGLYKNMLYAAELNAVAVIDVTKGSIVKRIPIEGSKMLNDITVDAKGIVYVSDTQTGKIHRIANGKVSLYMENQKGVNGLLSVGSSLYILADGTFIKADADKKTTVIATGIEGGADGIVMVKPNEFIVSGWGGVVYYINAKGAKEVLLDTRQKKRSTADIGYDANTRTLYIPTFFGNAVDAYKLK</sequence>
<evidence type="ECO:0000313" key="3">
    <source>
        <dbReference type="Proteomes" id="UP000318010"/>
    </source>
</evidence>
<reference evidence="2 3" key="1">
    <citation type="submission" date="2019-07" db="EMBL/GenBank/DDBJ databases">
        <authorList>
            <person name="Kim J."/>
        </authorList>
    </citation>
    <scope>NUCLEOTIDE SEQUENCE [LARGE SCALE GENOMIC DNA]</scope>
    <source>
        <strain evidence="2 3">MJ1a</strain>
    </source>
</reference>
<dbReference type="AlphaFoldDB" id="A0A563U1I9"/>
<keyword evidence="3" id="KW-1185">Reference proteome</keyword>
<dbReference type="EMBL" id="VOEI01000004">
    <property type="protein sequence ID" value="TWR25505.1"/>
    <property type="molecule type" value="Genomic_DNA"/>
</dbReference>
<name>A0A563U1I9_9SPHI</name>
<feature type="signal peptide" evidence="1">
    <location>
        <begin position="1"/>
        <end position="18"/>
    </location>
</feature>
<dbReference type="Proteomes" id="UP000318010">
    <property type="component" value="Unassembled WGS sequence"/>
</dbReference>
<dbReference type="SUPFAM" id="SSF63829">
    <property type="entry name" value="Calcium-dependent phosphotriesterase"/>
    <property type="match status" value="1"/>
</dbReference>
<comment type="caution">
    <text evidence="2">The sequence shown here is derived from an EMBL/GenBank/DDBJ whole genome shotgun (WGS) entry which is preliminary data.</text>
</comment>
<feature type="chain" id="PRO_5021822782" evidence="1">
    <location>
        <begin position="19"/>
        <end position="271"/>
    </location>
</feature>